<evidence type="ECO:0000313" key="2">
    <source>
        <dbReference type="Proteomes" id="UP000226442"/>
    </source>
</evidence>
<reference evidence="1" key="1">
    <citation type="submission" date="2017-10" db="EMBL/GenBank/DDBJ databases">
        <title>Draft genome sequence of the planktic cyanobacteria Tychonema bourrellyi isolated from alpine lentic freshwater.</title>
        <authorList>
            <person name="Tett A."/>
            <person name="Armanini F."/>
            <person name="Asnicar F."/>
            <person name="Boscaini A."/>
            <person name="Pasolli E."/>
            <person name="Zolfo M."/>
            <person name="Donati C."/>
            <person name="Salmaso N."/>
            <person name="Segata N."/>
        </authorList>
    </citation>
    <scope>NUCLEOTIDE SEQUENCE</scope>
    <source>
        <strain evidence="1">FEM_GT703</strain>
    </source>
</reference>
<protein>
    <submittedName>
        <fullName evidence="1">DUF488 domain-containing protein</fullName>
    </submittedName>
</protein>
<name>A0A2G4EYA3_9CYAN</name>
<organism evidence="1 2">
    <name type="scientific">Tychonema bourrellyi FEM_GT703</name>
    <dbReference type="NCBI Taxonomy" id="2040638"/>
    <lineage>
        <taxon>Bacteria</taxon>
        <taxon>Bacillati</taxon>
        <taxon>Cyanobacteriota</taxon>
        <taxon>Cyanophyceae</taxon>
        <taxon>Oscillatoriophycideae</taxon>
        <taxon>Oscillatoriales</taxon>
        <taxon>Microcoleaceae</taxon>
        <taxon>Tychonema</taxon>
    </lineage>
</organism>
<dbReference type="RefSeq" id="WP_096832006.1">
    <property type="nucleotide sequence ID" value="NZ_NXIB02000099.1"/>
</dbReference>
<comment type="caution">
    <text evidence="1">The sequence shown here is derived from an EMBL/GenBank/DDBJ whole genome shotgun (WGS) entry which is preliminary data.</text>
</comment>
<dbReference type="InterPro" id="IPR007438">
    <property type="entry name" value="DUF488"/>
</dbReference>
<dbReference type="PANTHER" id="PTHR39337:SF1">
    <property type="entry name" value="BLR5642 PROTEIN"/>
    <property type="match status" value="1"/>
</dbReference>
<accession>A0A2G4EYA3</accession>
<keyword evidence="2" id="KW-1185">Reference proteome</keyword>
<proteinExistence type="predicted"/>
<sequence>MSQKKAINLFTIGFTQKSAEEFFGTLIQAGVRRVIDTRLNNVSQLAGFAKRKDLEYFLRTIGNIEYVHVLDLAPTQDILDDYKKKKGDWDVYEQQFLGLMRDRKIEHKVSSDLIDCSCLLCSEPKPHNCHRRLVAEYLSDKWKNVKINHL</sequence>
<gene>
    <name evidence="1" type="ORF">CP500_016000</name>
</gene>
<evidence type="ECO:0000313" key="1">
    <source>
        <dbReference type="EMBL" id="PHX54458.1"/>
    </source>
</evidence>
<dbReference type="PANTHER" id="PTHR39337">
    <property type="entry name" value="BLR5642 PROTEIN"/>
    <property type="match status" value="1"/>
</dbReference>
<dbReference type="AlphaFoldDB" id="A0A2G4EYA3"/>
<dbReference type="Pfam" id="PF04343">
    <property type="entry name" value="DUF488"/>
    <property type="match status" value="1"/>
</dbReference>
<dbReference type="EMBL" id="NXIB02000099">
    <property type="protein sequence ID" value="PHX54458.1"/>
    <property type="molecule type" value="Genomic_DNA"/>
</dbReference>
<dbReference type="Proteomes" id="UP000226442">
    <property type="component" value="Unassembled WGS sequence"/>
</dbReference>
<dbReference type="OrthoDB" id="9789109at2"/>